<proteinExistence type="predicted"/>
<organism evidence="1 2">
    <name type="scientific">Microthlaspi erraticum</name>
    <dbReference type="NCBI Taxonomy" id="1685480"/>
    <lineage>
        <taxon>Eukaryota</taxon>
        <taxon>Viridiplantae</taxon>
        <taxon>Streptophyta</taxon>
        <taxon>Embryophyta</taxon>
        <taxon>Tracheophyta</taxon>
        <taxon>Spermatophyta</taxon>
        <taxon>Magnoliopsida</taxon>
        <taxon>eudicotyledons</taxon>
        <taxon>Gunneridae</taxon>
        <taxon>Pentapetalae</taxon>
        <taxon>rosids</taxon>
        <taxon>malvids</taxon>
        <taxon>Brassicales</taxon>
        <taxon>Brassicaceae</taxon>
        <taxon>Coluteocarpeae</taxon>
        <taxon>Microthlaspi</taxon>
    </lineage>
</organism>
<accession>A0A6D2J992</accession>
<keyword evidence="2" id="KW-1185">Reference proteome</keyword>
<comment type="caution">
    <text evidence="1">The sequence shown here is derived from an EMBL/GenBank/DDBJ whole genome shotgun (WGS) entry which is preliminary data.</text>
</comment>
<gene>
    <name evidence="1" type="ORF">MERR_LOCUS21072</name>
</gene>
<sequence>MRLVVPDLQDLRCCSLPPCLSPKIFQLDLVFLFLGSCAVGPFPCASMEFALCVGSSPVRFVLFSPAGVLQSLASDTTVPGRIRLSGRVMKVWLLSCEVVCVFVKEVYATVVWPSASPGLTGLTVAVAGAGVCGSGRL</sequence>
<dbReference type="EMBL" id="CACVBM020001139">
    <property type="protein sequence ID" value="CAA7033837.1"/>
    <property type="molecule type" value="Genomic_DNA"/>
</dbReference>
<reference evidence="1" key="1">
    <citation type="submission" date="2020-01" db="EMBL/GenBank/DDBJ databases">
        <authorList>
            <person name="Mishra B."/>
        </authorList>
    </citation>
    <scope>NUCLEOTIDE SEQUENCE [LARGE SCALE GENOMIC DNA]</scope>
</reference>
<evidence type="ECO:0000313" key="2">
    <source>
        <dbReference type="Proteomes" id="UP000467841"/>
    </source>
</evidence>
<name>A0A6D2J992_9BRAS</name>
<dbReference type="AlphaFoldDB" id="A0A6D2J992"/>
<dbReference type="Proteomes" id="UP000467841">
    <property type="component" value="Unassembled WGS sequence"/>
</dbReference>
<evidence type="ECO:0000313" key="1">
    <source>
        <dbReference type="EMBL" id="CAA7033837.1"/>
    </source>
</evidence>
<protein>
    <submittedName>
        <fullName evidence="1">Uncharacterized protein</fullName>
    </submittedName>
</protein>